<dbReference type="RefSeq" id="WP_065286231.1">
    <property type="nucleotide sequence ID" value="NZ_CP031477.1"/>
</dbReference>
<sequence length="192" mass="22888">MNLKSIELDNIINNFTILAPFKGADKIVIYNEKKEALKMFSLYSLGEYNEDYSPSLIKLIFTNSSITEKINVVESENEYFDLYSTKLRKAKLKFIWQGECTYHQRNKIQEQFSKYSDDIYKFILENNHYNTSESINNIEDEISIISYQAMKFSMENKNRKKMRIRRLSIILIIYLILLGVIVFMPIYKYILF</sequence>
<evidence type="ECO:0000313" key="2">
    <source>
        <dbReference type="EMBL" id="OBY49931.1"/>
    </source>
</evidence>
<evidence type="ECO:0000256" key="1">
    <source>
        <dbReference type="SAM" id="Phobius"/>
    </source>
</evidence>
<organism evidence="2 3">
    <name type="scientific">Haemophilus parainfluenzae</name>
    <dbReference type="NCBI Taxonomy" id="729"/>
    <lineage>
        <taxon>Bacteria</taxon>
        <taxon>Pseudomonadati</taxon>
        <taxon>Pseudomonadota</taxon>
        <taxon>Gammaproteobacteria</taxon>
        <taxon>Pasteurellales</taxon>
        <taxon>Pasteurellaceae</taxon>
        <taxon>Haemophilus</taxon>
    </lineage>
</organism>
<dbReference type="AlphaFoldDB" id="A0AB36E6P7"/>
<gene>
    <name evidence="2" type="ORF">BBB48_09230</name>
</gene>
<evidence type="ECO:0000313" key="3">
    <source>
        <dbReference type="Proteomes" id="UP000092740"/>
    </source>
</evidence>
<dbReference type="EMBL" id="MAQD01000010">
    <property type="protein sequence ID" value="OBY49931.1"/>
    <property type="molecule type" value="Genomic_DNA"/>
</dbReference>
<dbReference type="Proteomes" id="UP000092740">
    <property type="component" value="Unassembled WGS sequence"/>
</dbReference>
<comment type="caution">
    <text evidence="2">The sequence shown here is derived from an EMBL/GenBank/DDBJ whole genome shotgun (WGS) entry which is preliminary data.</text>
</comment>
<name>A0AB36E6P7_HAEPA</name>
<keyword evidence="1" id="KW-1133">Transmembrane helix</keyword>
<feature type="transmembrane region" description="Helical" evidence="1">
    <location>
        <begin position="167"/>
        <end position="187"/>
    </location>
</feature>
<accession>A0AB36E6P7</accession>
<keyword evidence="1" id="KW-0812">Transmembrane</keyword>
<keyword evidence="1" id="KW-0472">Membrane</keyword>
<protein>
    <submittedName>
        <fullName evidence="2">Uncharacterized protein</fullName>
    </submittedName>
</protein>
<reference evidence="2 3" key="1">
    <citation type="submission" date="2016-06" db="EMBL/GenBank/DDBJ databases">
        <title>Simultaneous identification of Haemophilus influenzae and Haemophilus haemolyticus using TaqMan real-time PCR.</title>
        <authorList>
            <person name="Price E.P."/>
            <person name="Sarovich D.S."/>
            <person name="Harris T."/>
            <person name="Spargo J.C."/>
            <person name="Nosworthy E."/>
            <person name="Beissbarth J."/>
            <person name="Smith-Vaughan H.C."/>
        </authorList>
    </citation>
    <scope>NUCLEOTIDE SEQUENCE [LARGE SCALE GENOMIC DNA]</scope>
    <source>
        <strain evidence="2 3">ATCC 9796</strain>
    </source>
</reference>
<proteinExistence type="predicted"/>